<evidence type="ECO:0000256" key="1">
    <source>
        <dbReference type="ARBA" id="ARBA00020786"/>
    </source>
</evidence>
<dbReference type="EMBL" id="CAXAMM010005747">
    <property type="protein sequence ID" value="CAK9008407.1"/>
    <property type="molecule type" value="Genomic_DNA"/>
</dbReference>
<feature type="domain" description="EF-hand" evidence="6">
    <location>
        <begin position="81"/>
        <end position="116"/>
    </location>
</feature>
<evidence type="ECO:0000256" key="4">
    <source>
        <dbReference type="ARBA" id="ARBA00022837"/>
    </source>
</evidence>
<dbReference type="PROSITE" id="PS00018">
    <property type="entry name" value="EF_HAND_1"/>
    <property type="match status" value="3"/>
</dbReference>
<evidence type="ECO:0000256" key="5">
    <source>
        <dbReference type="ARBA" id="ARBA00022990"/>
    </source>
</evidence>
<gene>
    <name evidence="7" type="ORF">SCF082_LOCUS9847</name>
</gene>
<keyword evidence="2" id="KW-0479">Metal-binding</keyword>
<keyword evidence="3" id="KW-0677">Repeat</keyword>
<dbReference type="PANTHER" id="PTHR23048:SF0">
    <property type="entry name" value="CALMODULIN LIKE 3"/>
    <property type="match status" value="1"/>
</dbReference>
<comment type="caution">
    <text evidence="7">The sequence shown here is derived from an EMBL/GenBank/DDBJ whole genome shotgun (WGS) entry which is preliminary data.</text>
</comment>
<dbReference type="InterPro" id="IPR050230">
    <property type="entry name" value="CALM/Myosin/TropC-like"/>
</dbReference>
<evidence type="ECO:0000313" key="7">
    <source>
        <dbReference type="EMBL" id="CAK9008407.1"/>
    </source>
</evidence>
<feature type="domain" description="EF-hand" evidence="6">
    <location>
        <begin position="117"/>
        <end position="152"/>
    </location>
</feature>
<dbReference type="SUPFAM" id="SSF47473">
    <property type="entry name" value="EF-hand"/>
    <property type="match status" value="1"/>
</dbReference>
<dbReference type="InterPro" id="IPR011992">
    <property type="entry name" value="EF-hand-dom_pair"/>
</dbReference>
<dbReference type="PROSITE" id="PS50222">
    <property type="entry name" value="EF_HAND_2"/>
    <property type="match status" value="3"/>
</dbReference>
<evidence type="ECO:0000313" key="8">
    <source>
        <dbReference type="Proteomes" id="UP001642464"/>
    </source>
</evidence>
<proteinExistence type="predicted"/>
<dbReference type="Proteomes" id="UP001642464">
    <property type="component" value="Unassembled WGS sequence"/>
</dbReference>
<protein>
    <recommendedName>
        <fullName evidence="1">Calmodulin</fullName>
    </recommendedName>
</protein>
<keyword evidence="4" id="KW-0106">Calcium</keyword>
<name>A0ABP0J241_9DINO</name>
<dbReference type="Pfam" id="PF03016">
    <property type="entry name" value="Exostosin_GT47"/>
    <property type="match status" value="1"/>
</dbReference>
<dbReference type="PANTHER" id="PTHR23048">
    <property type="entry name" value="MYOSIN LIGHT CHAIN 1, 3"/>
    <property type="match status" value="1"/>
</dbReference>
<dbReference type="Gene3D" id="1.10.238.10">
    <property type="entry name" value="EF-hand"/>
    <property type="match status" value="3"/>
</dbReference>
<dbReference type="Pfam" id="PF13499">
    <property type="entry name" value="EF-hand_7"/>
    <property type="match status" value="1"/>
</dbReference>
<feature type="domain" description="EF-hand" evidence="6">
    <location>
        <begin position="8"/>
        <end position="43"/>
    </location>
</feature>
<accession>A0ABP0J241</accession>
<dbReference type="CDD" id="cd00051">
    <property type="entry name" value="EFh"/>
    <property type="match status" value="1"/>
</dbReference>
<keyword evidence="5" id="KW-0007">Acetylation</keyword>
<evidence type="ECO:0000256" key="3">
    <source>
        <dbReference type="ARBA" id="ARBA00022737"/>
    </source>
</evidence>
<dbReference type="SMART" id="SM00054">
    <property type="entry name" value="EFh"/>
    <property type="match status" value="3"/>
</dbReference>
<evidence type="ECO:0000259" key="6">
    <source>
        <dbReference type="PROSITE" id="PS50222"/>
    </source>
</evidence>
<evidence type="ECO:0000256" key="2">
    <source>
        <dbReference type="ARBA" id="ARBA00022723"/>
    </source>
</evidence>
<reference evidence="7 8" key="1">
    <citation type="submission" date="2024-02" db="EMBL/GenBank/DDBJ databases">
        <authorList>
            <person name="Chen Y."/>
            <person name="Shah S."/>
            <person name="Dougan E. K."/>
            <person name="Thang M."/>
            <person name="Chan C."/>
        </authorList>
    </citation>
    <scope>NUCLEOTIDE SEQUENCE [LARGE SCALE GENOMIC DNA]</scope>
</reference>
<dbReference type="InterPro" id="IPR002048">
    <property type="entry name" value="EF_hand_dom"/>
</dbReference>
<keyword evidence="8" id="KW-1185">Reference proteome</keyword>
<sequence length="654" mass="75191">MADQLVREQISEFYDTFKLFDEDKDDKLSLKEFGTLLSSLGQNPTEQELQDWIGGDGEHDTTRIDFHTFLSLMSRKLKETDTEEELIEAFKVFDRDRDGFISGGELRQSMTNLGERLNDTEVDEMIKEADLDGDGLINYDEFVRMMMVSRINCGRVMTVAFKATCPRFEPVRSGKRFTHRADATATWPTRERLGGINLPEQLQFPKEKKSTMNSCTKKRHGLFGDLPRHGGEEKGLGTELVSGDVWTVAREVDKALQLTHVPPQYGLELSNAFFGLERSGAIPGAIEDCALGMAVLVLNALPQAELRFGTRRAKEYYILYEELLRSYGHLWNASGFKWSLKTHQSAGYPLILGLRPQSCFGLDLKIFVYETDFASKPVICSQGMFASEVFVHQFLLHSSCHTEDPNEADFFFVPVYAACVMTKEKKLADEMDFFYKELVTEKLRYFQDQGGQDHIFLWSSETYDFPSWVDYIADSLFLSVEAVPIECTDFDFFSEETADNFGAHCQHCHWCFTRWKDYVIPGFVEKWSIEKMRDLEKSHEERTFTACYHGADSDALAIYKYANTTVRNDLQTLNGRANFSIGYRFTRITEYFERIGECHFCFAPKGLGYWSNRLYEVLFAGCIPVILSDHIGLPFDDFLDWRRGTEWPEPGRAR</sequence>
<dbReference type="InterPro" id="IPR040911">
    <property type="entry name" value="Exostosin_GT47"/>
</dbReference>
<dbReference type="InterPro" id="IPR018247">
    <property type="entry name" value="EF_Hand_1_Ca_BS"/>
</dbReference>
<organism evidence="7 8">
    <name type="scientific">Durusdinium trenchii</name>
    <dbReference type="NCBI Taxonomy" id="1381693"/>
    <lineage>
        <taxon>Eukaryota</taxon>
        <taxon>Sar</taxon>
        <taxon>Alveolata</taxon>
        <taxon>Dinophyceae</taxon>
        <taxon>Suessiales</taxon>
        <taxon>Symbiodiniaceae</taxon>
        <taxon>Durusdinium</taxon>
    </lineage>
</organism>